<reference evidence="4 5" key="1">
    <citation type="submission" date="2016-11" db="EMBL/GenBank/DDBJ databases">
        <authorList>
            <person name="Jaros S."/>
            <person name="Januszkiewicz K."/>
            <person name="Wedrychowicz H."/>
        </authorList>
    </citation>
    <scope>NUCLEOTIDE SEQUENCE [LARGE SCALE GENOMIC DNA]</scope>
    <source>
        <strain evidence="4 5">DSM 17459</strain>
    </source>
</reference>
<dbReference type="Pfam" id="PF01473">
    <property type="entry name" value="Choline_bind_1"/>
    <property type="match status" value="2"/>
</dbReference>
<evidence type="ECO:0000256" key="1">
    <source>
        <dbReference type="ARBA" id="ARBA00022737"/>
    </source>
</evidence>
<keyword evidence="5" id="KW-1185">Reference proteome</keyword>
<dbReference type="Gene3D" id="3.90.1720.10">
    <property type="entry name" value="endopeptidase domain like (from Nostoc punctiforme)"/>
    <property type="match status" value="1"/>
</dbReference>
<sequence>MKREDRKKNFARVICLVLLAFLLSGMRQDRVWAETGDTGQTEETQADGSEEEDGTGQAPGESQPLEAENRVLTIGWIQEGGTWYYYNSNGRLHTGWLEENGSWYYLEEDGRMAVGWRYMKEQWYYFSASGVMAAEQWVGEYYLTASGAMAVNAWIGKYYVGGDGRWIPGYSQAQWMQEGERWWYRNADGSYPKSCWKTISGSAYYFNEAGWLVTGWFKDQGKWYYLTEYGMKRNEWLPDGKTWYYLTGDGSMAVGWVMAGGVWYYMNSNGVMQTGWQQIQKEWYYLKADGGMQTGWLLQGKSWYYLKSSGAMATSWQQVGKTWYYLSGSGVMQTGWQQIGREWYYLKADGGMQTGWLLRGKSWYYLKSSGAMATSWQQVGKTWYYLSGSGVMQTGWQQIGREWYYLKADGGMQTGWLLQGKIWYYLKSSGAMAAGWQKVGSTWYYFYGSGAMAVNTCIDGYLINRNGEYYEPAVGTIKGLLQNAMVPVGSTMYVYGGGWDKDATRKGPSPQWRKFYEKQNSSYDYNTTRYQSENGLDCSGFVGWSVYNALNKVSGKSSCTVTSTAMVSNYASRGWGSKIDRSKVKDYRAGDVMGSTCGCHNHVYLVIGQCADGSVVFVHSSPKGVQINGTTTPSGSYSSKAISLANSYMKKYFPEWNKKFGNSSGPQYYLSHFSQMRWDISGNKVMRDPEGYTKKSAEQVLKDLFEE</sequence>
<feature type="repeat" description="Cell wall-binding" evidence="2">
    <location>
        <begin position="73"/>
        <end position="92"/>
    </location>
</feature>
<name>A0A1M4UFP9_9CLOT</name>
<dbReference type="Pfam" id="PF19085">
    <property type="entry name" value="Choline_bind_2"/>
    <property type="match status" value="1"/>
</dbReference>
<feature type="compositionally biased region" description="Acidic residues" evidence="3">
    <location>
        <begin position="44"/>
        <end position="54"/>
    </location>
</feature>
<dbReference type="Gene3D" id="2.10.270.20">
    <property type="match status" value="1"/>
</dbReference>
<dbReference type="Proteomes" id="UP000184245">
    <property type="component" value="Unassembled WGS sequence"/>
</dbReference>
<feature type="repeat" description="Cell wall-binding" evidence="2">
    <location>
        <begin position="393"/>
        <end position="412"/>
    </location>
</feature>
<feature type="repeat" description="Cell wall-binding" evidence="2">
    <location>
        <begin position="273"/>
        <end position="292"/>
    </location>
</feature>
<protein>
    <submittedName>
        <fullName evidence="4">Glucan-binding domain-containing protein (YG repeat)</fullName>
    </submittedName>
</protein>
<dbReference type="Gene3D" id="2.10.270.10">
    <property type="entry name" value="Cholin Binding"/>
    <property type="match status" value="4"/>
</dbReference>
<feature type="repeat" description="Cell wall-binding" evidence="2">
    <location>
        <begin position="293"/>
        <end position="312"/>
    </location>
</feature>
<feature type="repeat" description="Cell wall-binding" evidence="2">
    <location>
        <begin position="373"/>
        <end position="392"/>
    </location>
</feature>
<dbReference type="OrthoDB" id="1734240at2"/>
<evidence type="ECO:0000313" key="4">
    <source>
        <dbReference type="EMBL" id="SHE55484.1"/>
    </source>
</evidence>
<dbReference type="SUPFAM" id="SSF69360">
    <property type="entry name" value="Cell wall binding repeat"/>
    <property type="match status" value="3"/>
</dbReference>
<feature type="repeat" description="Cell wall-binding" evidence="2">
    <location>
        <begin position="93"/>
        <end position="112"/>
    </location>
</feature>
<evidence type="ECO:0000313" key="5">
    <source>
        <dbReference type="Proteomes" id="UP000184245"/>
    </source>
</evidence>
<feature type="repeat" description="Cell wall-binding" evidence="2">
    <location>
        <begin position="213"/>
        <end position="232"/>
    </location>
</feature>
<evidence type="ECO:0000256" key="3">
    <source>
        <dbReference type="SAM" id="MobiDB-lite"/>
    </source>
</evidence>
<dbReference type="InterPro" id="IPR018337">
    <property type="entry name" value="Cell_wall/Cho-bd_repeat"/>
</dbReference>
<keyword evidence="1" id="KW-0677">Repeat</keyword>
<accession>A0A1M4UFP9</accession>
<evidence type="ECO:0000256" key="2">
    <source>
        <dbReference type="PROSITE-ProRule" id="PRU00591"/>
    </source>
</evidence>
<proteinExistence type="predicted"/>
<dbReference type="EMBL" id="FQVI01000002">
    <property type="protein sequence ID" value="SHE55484.1"/>
    <property type="molecule type" value="Genomic_DNA"/>
</dbReference>
<organism evidence="4 5">
    <name type="scientific">Lactonifactor longoviformis DSM 17459</name>
    <dbReference type="NCBI Taxonomy" id="1122155"/>
    <lineage>
        <taxon>Bacteria</taxon>
        <taxon>Bacillati</taxon>
        <taxon>Bacillota</taxon>
        <taxon>Clostridia</taxon>
        <taxon>Eubacteriales</taxon>
        <taxon>Clostridiaceae</taxon>
        <taxon>Lactonifactor</taxon>
    </lineage>
</organism>
<dbReference type="PROSITE" id="PS51170">
    <property type="entry name" value="CW"/>
    <property type="match status" value="11"/>
</dbReference>
<gene>
    <name evidence="4" type="ORF">SAMN02745158_00896</name>
</gene>
<dbReference type="Pfam" id="PF19127">
    <property type="entry name" value="Choline_bind_3"/>
    <property type="match status" value="5"/>
</dbReference>
<feature type="repeat" description="Cell wall-binding" evidence="2">
    <location>
        <begin position="333"/>
        <end position="352"/>
    </location>
</feature>
<feature type="repeat" description="Cell wall-binding" evidence="2">
    <location>
        <begin position="433"/>
        <end position="452"/>
    </location>
</feature>
<dbReference type="AlphaFoldDB" id="A0A1M4UFP9"/>
<dbReference type="RefSeq" id="WP_072849321.1">
    <property type="nucleotide sequence ID" value="NZ_FQVI01000002.1"/>
</dbReference>
<feature type="region of interest" description="Disordered" evidence="3">
    <location>
        <begin position="35"/>
        <end position="64"/>
    </location>
</feature>
<feature type="repeat" description="Cell wall-binding" evidence="2">
    <location>
        <begin position="253"/>
        <end position="272"/>
    </location>
</feature>
<dbReference type="STRING" id="1122155.SAMN02745158_00896"/>
<feature type="repeat" description="Cell wall-binding" evidence="2">
    <location>
        <begin position="313"/>
        <end position="332"/>
    </location>
</feature>